<dbReference type="InterPro" id="IPR050712">
    <property type="entry name" value="NAD(P)H-dep_reductase"/>
</dbReference>
<dbReference type="Pfam" id="PF03358">
    <property type="entry name" value="FMN_red"/>
    <property type="match status" value="1"/>
</dbReference>
<reference evidence="2 3" key="1">
    <citation type="submission" date="2021-01" db="EMBL/GenBank/DDBJ databases">
        <title>WGS of actinomycetes isolated from Thailand.</title>
        <authorList>
            <person name="Thawai C."/>
        </authorList>
    </citation>
    <scope>NUCLEOTIDE SEQUENCE [LARGE SCALE GENOMIC DNA]</scope>
    <source>
        <strain evidence="2 3">LPG 2</strain>
    </source>
</reference>
<evidence type="ECO:0000259" key="1">
    <source>
        <dbReference type="Pfam" id="PF03358"/>
    </source>
</evidence>
<dbReference type="RefSeq" id="WP_201943429.1">
    <property type="nucleotide sequence ID" value="NZ_JAERRJ010000001.1"/>
</dbReference>
<dbReference type="InterPro" id="IPR029039">
    <property type="entry name" value="Flavoprotein-like_sf"/>
</dbReference>
<name>A0ABS1M096_9NOCA</name>
<dbReference type="EMBL" id="JAERRJ010000001">
    <property type="protein sequence ID" value="MBL1073470.1"/>
    <property type="molecule type" value="Genomic_DNA"/>
</dbReference>
<sequence>MSTAALHIAVLTGSIREGRFGPTVANWIAARAADHGELTVDLIDLADHPVPAVLGDADNPGMAGLTARLTAADAFVVVTPEYNHSYPASLKSVIDWHYTQWQAKPIGFVSYGGLAGGLRAVEHLRPVFSELHATTIRDTVSFHNCWDKFDATGNAVDPAADVAAKTMLDQLTWWGHALRDARSVRPYAS</sequence>
<keyword evidence="3" id="KW-1185">Reference proteome</keyword>
<accession>A0ABS1M096</accession>
<gene>
    <name evidence="2" type="ORF">JK358_03600</name>
</gene>
<dbReference type="PANTHER" id="PTHR30543">
    <property type="entry name" value="CHROMATE REDUCTASE"/>
    <property type="match status" value="1"/>
</dbReference>
<feature type="domain" description="NADPH-dependent FMN reductase-like" evidence="1">
    <location>
        <begin position="7"/>
        <end position="146"/>
    </location>
</feature>
<evidence type="ECO:0000313" key="3">
    <source>
        <dbReference type="Proteomes" id="UP000602198"/>
    </source>
</evidence>
<dbReference type="PANTHER" id="PTHR30543:SF21">
    <property type="entry name" value="NAD(P)H-DEPENDENT FMN REDUCTASE LOT6"/>
    <property type="match status" value="1"/>
</dbReference>
<dbReference type="SUPFAM" id="SSF52218">
    <property type="entry name" value="Flavoproteins"/>
    <property type="match status" value="1"/>
</dbReference>
<organism evidence="2 3">
    <name type="scientific">Nocardia acididurans</name>
    <dbReference type="NCBI Taxonomy" id="2802282"/>
    <lineage>
        <taxon>Bacteria</taxon>
        <taxon>Bacillati</taxon>
        <taxon>Actinomycetota</taxon>
        <taxon>Actinomycetes</taxon>
        <taxon>Mycobacteriales</taxon>
        <taxon>Nocardiaceae</taxon>
        <taxon>Nocardia</taxon>
    </lineage>
</organism>
<evidence type="ECO:0000313" key="2">
    <source>
        <dbReference type="EMBL" id="MBL1073470.1"/>
    </source>
</evidence>
<dbReference type="Gene3D" id="3.40.50.360">
    <property type="match status" value="1"/>
</dbReference>
<protein>
    <submittedName>
        <fullName evidence="2">NAD(P)H-dependent oxidoreductase</fullName>
    </submittedName>
</protein>
<proteinExistence type="predicted"/>
<dbReference type="Proteomes" id="UP000602198">
    <property type="component" value="Unassembled WGS sequence"/>
</dbReference>
<comment type="caution">
    <text evidence="2">The sequence shown here is derived from an EMBL/GenBank/DDBJ whole genome shotgun (WGS) entry which is preliminary data.</text>
</comment>
<dbReference type="InterPro" id="IPR005025">
    <property type="entry name" value="FMN_Rdtase-like_dom"/>
</dbReference>